<dbReference type="UniPathway" id="UPA00344"/>
<dbReference type="EMBL" id="KE145357">
    <property type="protein sequence ID" value="EPE33885.1"/>
    <property type="molecule type" value="Genomic_DNA"/>
</dbReference>
<keyword evidence="1" id="KW-0501">Molybdenum cofactor biosynthesis</keyword>
<keyword evidence="1" id="KW-0808">Transferase</keyword>
<gene>
    <name evidence="3" type="ORF">GLAREA_06898</name>
</gene>
<dbReference type="InterPro" id="IPR036135">
    <property type="entry name" value="MoeA_linker/N_sf"/>
</dbReference>
<dbReference type="STRING" id="1116229.S3D816"/>
<dbReference type="Pfam" id="PF03453">
    <property type="entry name" value="MoeA_N"/>
    <property type="match status" value="1"/>
</dbReference>
<organism evidence="3 4">
    <name type="scientific">Glarea lozoyensis (strain ATCC 20868 / MF5171)</name>
    <dbReference type="NCBI Taxonomy" id="1116229"/>
    <lineage>
        <taxon>Eukaryota</taxon>
        <taxon>Fungi</taxon>
        <taxon>Dikarya</taxon>
        <taxon>Ascomycota</taxon>
        <taxon>Pezizomycotina</taxon>
        <taxon>Leotiomycetes</taxon>
        <taxon>Helotiales</taxon>
        <taxon>Helotiaceae</taxon>
        <taxon>Glarea</taxon>
    </lineage>
</organism>
<sequence length="186" mass="20620">MAVSYLEAINLIEKEAAEISSSFAQNGESLPISQAVGRICRRRYTSSTKTPAFDTSTARGFAINSGYTQLSLDKKPVILRIIDSATDSHDRHSLSQDPSPTCVEIEMGSCFPDQDDSIEYDACVQTESITFASGPRANERYIQISRRVERFEKRKFAGSDFRTGDIIIQEGTKVETHHMLACSLLA</sequence>
<dbReference type="AlphaFoldDB" id="S3D816"/>
<dbReference type="PANTHER" id="PTHR10192:SF30">
    <property type="entry name" value="MOLYBDOPTERIN ADENYLYLTRANSFERASE"/>
    <property type="match status" value="1"/>
</dbReference>
<comment type="catalytic activity">
    <reaction evidence="1">
        <text>molybdopterin + ATP + H(+) = adenylyl-molybdopterin + diphosphate</text>
        <dbReference type="Rhea" id="RHEA:31331"/>
        <dbReference type="ChEBI" id="CHEBI:15378"/>
        <dbReference type="ChEBI" id="CHEBI:30616"/>
        <dbReference type="ChEBI" id="CHEBI:33019"/>
        <dbReference type="ChEBI" id="CHEBI:58698"/>
        <dbReference type="ChEBI" id="CHEBI:62727"/>
    </reaction>
</comment>
<comment type="catalytic activity">
    <reaction evidence="1">
        <text>adenylyl-molybdopterin + molybdate = Mo-molybdopterin + AMP + H(+)</text>
        <dbReference type="Rhea" id="RHEA:35047"/>
        <dbReference type="ChEBI" id="CHEBI:15378"/>
        <dbReference type="ChEBI" id="CHEBI:36264"/>
        <dbReference type="ChEBI" id="CHEBI:62727"/>
        <dbReference type="ChEBI" id="CHEBI:71302"/>
        <dbReference type="ChEBI" id="CHEBI:456215"/>
    </reaction>
</comment>
<evidence type="ECO:0000313" key="3">
    <source>
        <dbReference type="EMBL" id="EPE33885.1"/>
    </source>
</evidence>
<dbReference type="Gene3D" id="3.90.105.10">
    <property type="entry name" value="Molybdopterin biosynthesis moea protein, domain 2"/>
    <property type="match status" value="1"/>
</dbReference>
<keyword evidence="4" id="KW-1185">Reference proteome</keyword>
<keyword evidence="1" id="KW-0500">Molybdenum</keyword>
<accession>S3D816</accession>
<dbReference type="GO" id="GO:0005524">
    <property type="term" value="F:ATP binding"/>
    <property type="evidence" value="ECO:0007669"/>
    <property type="project" value="UniProtKB-UniRule"/>
</dbReference>
<comment type="cofactor">
    <cofactor evidence="1">
        <name>Mg(2+)</name>
        <dbReference type="ChEBI" id="CHEBI:18420"/>
    </cofactor>
</comment>
<dbReference type="InterPro" id="IPR005110">
    <property type="entry name" value="MoeA_linker/N"/>
</dbReference>
<dbReference type="HOGENOM" id="CLU_1454542_0_0_1"/>
<proteinExistence type="inferred from homology"/>
<dbReference type="KEGG" id="glz:GLAREA_06898"/>
<dbReference type="InterPro" id="IPR038987">
    <property type="entry name" value="MoeA-like"/>
</dbReference>
<dbReference type="GO" id="GO:0046872">
    <property type="term" value="F:metal ion binding"/>
    <property type="evidence" value="ECO:0007669"/>
    <property type="project" value="UniProtKB-UniRule"/>
</dbReference>
<feature type="domain" description="MoeA N-terminal and linker" evidence="2">
    <location>
        <begin position="4"/>
        <end position="179"/>
    </location>
</feature>
<dbReference type="GO" id="GO:0005829">
    <property type="term" value="C:cytosol"/>
    <property type="evidence" value="ECO:0007669"/>
    <property type="project" value="TreeGrafter"/>
</dbReference>
<dbReference type="GO" id="GO:0061598">
    <property type="term" value="F:molybdopterin adenylyltransferase activity"/>
    <property type="evidence" value="ECO:0007669"/>
    <property type="project" value="UniProtKB-UniRule"/>
</dbReference>
<comment type="pathway">
    <text evidence="1">Cofactor biosynthesis; molybdopterin biosynthesis.</text>
</comment>
<comment type="function">
    <text evidence="1">Catalyzes two steps in the biosynthesis of the molybdenum cofactor. In the first step, molybdopterin is adenylated. Subsequently, molybdate is inserted into adenylated molybdopterin and AMP is released.</text>
</comment>
<keyword evidence="1" id="KW-0460">Magnesium</keyword>
<dbReference type="RefSeq" id="XP_008079037.1">
    <property type="nucleotide sequence ID" value="XM_008080846.1"/>
</dbReference>
<protein>
    <submittedName>
        <fullName evidence="3">MoeA N-terminal region-like protein</fullName>
    </submittedName>
</protein>
<dbReference type="PANTHER" id="PTHR10192">
    <property type="entry name" value="MOLYBDOPTERIN BIOSYNTHESIS PROTEIN"/>
    <property type="match status" value="1"/>
</dbReference>
<name>S3D816_GLAL2</name>
<keyword evidence="1" id="KW-0479">Metal-binding</keyword>
<comment type="similarity">
    <text evidence="1">Belongs to the MoeA family.</text>
</comment>
<dbReference type="Gene3D" id="2.170.190.11">
    <property type="entry name" value="Molybdopterin biosynthesis moea protein, domain 3"/>
    <property type="match status" value="1"/>
</dbReference>
<dbReference type="GO" id="GO:0061599">
    <property type="term" value="F:molybdopterin molybdotransferase activity"/>
    <property type="evidence" value="ECO:0007669"/>
    <property type="project" value="UniProtKB-UniRule"/>
</dbReference>
<evidence type="ECO:0000256" key="1">
    <source>
        <dbReference type="RuleBase" id="RU365090"/>
    </source>
</evidence>
<evidence type="ECO:0000259" key="2">
    <source>
        <dbReference type="Pfam" id="PF03453"/>
    </source>
</evidence>
<dbReference type="OrthoDB" id="6777263at2759"/>
<dbReference type="Proteomes" id="UP000016922">
    <property type="component" value="Unassembled WGS sequence"/>
</dbReference>
<dbReference type="GO" id="GO:0006777">
    <property type="term" value="P:Mo-molybdopterin cofactor biosynthetic process"/>
    <property type="evidence" value="ECO:0007669"/>
    <property type="project" value="UniProtKB-UniRule"/>
</dbReference>
<dbReference type="SUPFAM" id="SSF63882">
    <property type="entry name" value="MoeA N-terminal region -like"/>
    <property type="match status" value="1"/>
</dbReference>
<reference evidence="3 4" key="1">
    <citation type="journal article" date="2013" name="BMC Genomics">
        <title>Genomics-driven discovery of the pneumocandin biosynthetic gene cluster in the fungus Glarea lozoyensis.</title>
        <authorList>
            <person name="Chen L."/>
            <person name="Yue Q."/>
            <person name="Zhang X."/>
            <person name="Xiang M."/>
            <person name="Wang C."/>
            <person name="Li S."/>
            <person name="Che Y."/>
            <person name="Ortiz-Lopez F.J."/>
            <person name="Bills G.F."/>
            <person name="Liu X."/>
            <person name="An Z."/>
        </authorList>
    </citation>
    <scope>NUCLEOTIDE SEQUENCE [LARGE SCALE GENOMIC DNA]</scope>
    <source>
        <strain evidence="4">ATCC 20868 / MF5171</strain>
    </source>
</reference>
<dbReference type="GeneID" id="19465951"/>
<evidence type="ECO:0000313" key="4">
    <source>
        <dbReference type="Proteomes" id="UP000016922"/>
    </source>
</evidence>